<dbReference type="PROSITE" id="PS00662">
    <property type="entry name" value="T2SP_E"/>
    <property type="match status" value="1"/>
</dbReference>
<dbReference type="AlphaFoldDB" id="A0A1F4XHH1"/>
<dbReference type="EMBL" id="MEWS01000049">
    <property type="protein sequence ID" value="OGC81132.1"/>
    <property type="molecule type" value="Genomic_DNA"/>
</dbReference>
<comment type="caution">
    <text evidence="5">The sequence shown here is derived from an EMBL/GenBank/DDBJ whole genome shotgun (WGS) entry which is preliminary data.</text>
</comment>
<evidence type="ECO:0000259" key="4">
    <source>
        <dbReference type="PROSITE" id="PS00662"/>
    </source>
</evidence>
<evidence type="ECO:0000313" key="5">
    <source>
        <dbReference type="EMBL" id="OGC81132.1"/>
    </source>
</evidence>
<organism evidence="5 6">
    <name type="scientific">Candidatus Abawacabacteria bacterium RIFCSPHIGHO2_01_FULL_46_8</name>
    <dbReference type="NCBI Taxonomy" id="1817815"/>
    <lineage>
        <taxon>Bacteria</taxon>
        <taxon>Candidatus Abawacaibacteriota</taxon>
    </lineage>
</organism>
<comment type="similarity">
    <text evidence="1">Belongs to the GSP E family.</text>
</comment>
<name>A0A1F4XHH1_9BACT</name>
<gene>
    <name evidence="5" type="ORF">A2788_00735</name>
</gene>
<dbReference type="Pfam" id="PF00437">
    <property type="entry name" value="T2SSE"/>
    <property type="match status" value="1"/>
</dbReference>
<evidence type="ECO:0000313" key="6">
    <source>
        <dbReference type="Proteomes" id="UP000177521"/>
    </source>
</evidence>
<sequence length="460" mass="50059">MAEETKMTNPGGAEAVESKAAEPVALDQAIAGSAKKLQTALEDGNVPAIVSGLIDYAIAMGSSDIHVEPQIKAVRIRYRVDGVLHAVANYLPRLHPAVVSRIKIISNLKLDEQRIPQDGRAEFTAVEPVTGRKIEADLRVSTFPTPYGEKVVLRILDRTRHIPALRDLGLRGRNSAVFEKAIKQPNGIILVSGPTGSGKTTTLYSALDVLNEEAVNILTIEDPVEYKMEGLSQSQVRPDIGYTFATGLRTALRQDPDIIMIGEMRDMETIEIAVRAALTGHLVFSTIHTNSAVDSIIRLQDMGVPGYLIAAAVRVILAQRLLRQLCPDCAIEVELEPGEISDLVSTLATVMDQLSAEQIQALEKIKAKKKLLKGQGCDKCRRSGYRGRLAIFELLALTGDINELIVKGGTRGQFNQLAKEAGMITLKQDGFIKVLNGETTLAEVYRVAAEQEELAKRKVA</sequence>
<dbReference type="SUPFAM" id="SSF52540">
    <property type="entry name" value="P-loop containing nucleoside triphosphate hydrolases"/>
    <property type="match status" value="1"/>
</dbReference>
<dbReference type="SMART" id="SM00382">
    <property type="entry name" value="AAA"/>
    <property type="match status" value="1"/>
</dbReference>
<keyword evidence="3" id="KW-0067">ATP-binding</keyword>
<evidence type="ECO:0000256" key="1">
    <source>
        <dbReference type="ARBA" id="ARBA00006611"/>
    </source>
</evidence>
<dbReference type="Gene3D" id="3.30.450.90">
    <property type="match status" value="1"/>
</dbReference>
<protein>
    <recommendedName>
        <fullName evidence="4">Bacterial type II secretion system protein E domain-containing protein</fullName>
    </recommendedName>
</protein>
<dbReference type="Gene3D" id="3.40.50.300">
    <property type="entry name" value="P-loop containing nucleotide triphosphate hydrolases"/>
    <property type="match status" value="1"/>
</dbReference>
<reference evidence="5 6" key="1">
    <citation type="journal article" date="2016" name="Nat. Commun.">
        <title>Thousands of microbial genomes shed light on interconnected biogeochemical processes in an aquifer system.</title>
        <authorList>
            <person name="Anantharaman K."/>
            <person name="Brown C.T."/>
            <person name="Hug L.A."/>
            <person name="Sharon I."/>
            <person name="Castelle C.J."/>
            <person name="Probst A.J."/>
            <person name="Thomas B.C."/>
            <person name="Singh A."/>
            <person name="Wilkins M.J."/>
            <person name="Karaoz U."/>
            <person name="Brodie E.L."/>
            <person name="Williams K.H."/>
            <person name="Hubbard S.S."/>
            <person name="Banfield J.F."/>
        </authorList>
    </citation>
    <scope>NUCLEOTIDE SEQUENCE [LARGE SCALE GENOMIC DNA]</scope>
</reference>
<dbReference type="InterPro" id="IPR027417">
    <property type="entry name" value="P-loop_NTPase"/>
</dbReference>
<dbReference type="InterPro" id="IPR003593">
    <property type="entry name" value="AAA+_ATPase"/>
</dbReference>
<accession>A0A1F4XHH1</accession>
<dbReference type="CDD" id="cd01129">
    <property type="entry name" value="PulE-GspE-like"/>
    <property type="match status" value="1"/>
</dbReference>
<dbReference type="GO" id="GO:0005886">
    <property type="term" value="C:plasma membrane"/>
    <property type="evidence" value="ECO:0007669"/>
    <property type="project" value="TreeGrafter"/>
</dbReference>
<dbReference type="Proteomes" id="UP000177521">
    <property type="component" value="Unassembled WGS sequence"/>
</dbReference>
<evidence type="ECO:0000256" key="2">
    <source>
        <dbReference type="ARBA" id="ARBA00022741"/>
    </source>
</evidence>
<dbReference type="FunFam" id="3.40.50.300:FF:000398">
    <property type="entry name" value="Type IV pilus assembly ATPase PilB"/>
    <property type="match status" value="1"/>
</dbReference>
<proteinExistence type="inferred from homology"/>
<keyword evidence="2" id="KW-0547">Nucleotide-binding</keyword>
<dbReference type="InterPro" id="IPR001482">
    <property type="entry name" value="T2SS/T4SS_dom"/>
</dbReference>
<dbReference type="GO" id="GO:0016887">
    <property type="term" value="F:ATP hydrolysis activity"/>
    <property type="evidence" value="ECO:0007669"/>
    <property type="project" value="TreeGrafter"/>
</dbReference>
<feature type="domain" description="Bacterial type II secretion system protein E" evidence="4">
    <location>
        <begin position="252"/>
        <end position="266"/>
    </location>
</feature>
<dbReference type="PANTHER" id="PTHR30258">
    <property type="entry name" value="TYPE II SECRETION SYSTEM PROTEIN GSPE-RELATED"/>
    <property type="match status" value="1"/>
</dbReference>
<evidence type="ECO:0000256" key="3">
    <source>
        <dbReference type="ARBA" id="ARBA00022840"/>
    </source>
</evidence>
<dbReference type="PANTHER" id="PTHR30258:SF1">
    <property type="entry name" value="PROTEIN TRANSPORT PROTEIN HOFB HOMOLOG"/>
    <property type="match status" value="1"/>
</dbReference>
<dbReference type="GO" id="GO:0005524">
    <property type="term" value="F:ATP binding"/>
    <property type="evidence" value="ECO:0007669"/>
    <property type="project" value="UniProtKB-KW"/>
</dbReference>